<reference evidence="3" key="1">
    <citation type="journal article" date="2020" name="bioRxiv">
        <title>Comparative genomics of Chlamydomonas.</title>
        <authorList>
            <person name="Craig R.J."/>
            <person name="Hasan A.R."/>
            <person name="Ness R.W."/>
            <person name="Keightley P.D."/>
        </authorList>
    </citation>
    <scope>NUCLEOTIDE SEQUENCE</scope>
    <source>
        <strain evidence="3">CCAP 11/70</strain>
    </source>
</reference>
<protein>
    <recommendedName>
        <fullName evidence="5">Ankyrin repeat domain-containing protein</fullName>
    </recommendedName>
</protein>
<dbReference type="GO" id="GO:0005783">
    <property type="term" value="C:endoplasmic reticulum"/>
    <property type="evidence" value="ECO:0007669"/>
    <property type="project" value="TreeGrafter"/>
</dbReference>
<sequence>MHGISGTGGSNASQLWIPELVDRIASFMPGNDVACILRLVDHAAAAQLQRHATIHVSQPVPPAIFAAHWSAPDACRNLTLTKRRLLVCLTAASGVVENLAAASQAAGCRLSVESLLAAVAGGRIDICCRHLLSVPASNGISGALAALPAAGRRPPPADQPPAPAVLRYLECCDWLVQPGRLQPTSEEWNAVMRAAAHAGNLSFCCWVHEQRLGGEPLPINWSNVLDAAAGGGSRAVCEWCLYVSNGSALSGNSYRPALAEGHVALSEWLHSKHSSAASYPSSSSPMDILAAAWGPCDAATFRRLCEAEGAISPALRRLLTDAALSSEGDSWRAKVEILYQQGGGVQAGEADDTLPERIVRVLADGSMVERLIWIQDRGIQLKPFAKAELLSSALAGNNAAAVAFLLRTGAWPAFALEPGVALHGPPDPDGAAADGGPAAPRLQVLPSWDDAVNAAAHRGHVEALRLALEAGCPINRRQALLAAASGGCIPAMQLLLDHCGGAAAEAFGPQTVDVFAAAAGSGSVEAMVWVQRHGWPAWSSDWSLEQVWLKAAESGCEAALVFIAECTCPLPRTGRPYSSAEEAGDLQTLTVLRRLGVPYGRCGKGLIAAAATARLPLSALQLLLEDGCEPESWQRVADAAARCWAPGPDRERLEAWVAAERQPARQQQRERRRAQKHKQQPGGEFLMAATAALRGLLPGGTGTGGATGAGPSAGTGLLGRTPPRWLGLVVLVVLVVVAGHLPQWLLATALAGFLTWQLLLPVPEPQRRA</sequence>
<dbReference type="GO" id="GO:0004620">
    <property type="term" value="F:phospholipase activity"/>
    <property type="evidence" value="ECO:0007669"/>
    <property type="project" value="TreeGrafter"/>
</dbReference>
<dbReference type="SUPFAM" id="SSF48403">
    <property type="entry name" value="Ankyrin repeat"/>
    <property type="match status" value="1"/>
</dbReference>
<keyword evidence="4" id="KW-1185">Reference proteome</keyword>
<dbReference type="AlphaFoldDB" id="A0A836C241"/>
<evidence type="ECO:0000256" key="2">
    <source>
        <dbReference type="SAM" id="Phobius"/>
    </source>
</evidence>
<keyword evidence="2" id="KW-1133">Transmembrane helix</keyword>
<feature type="transmembrane region" description="Helical" evidence="2">
    <location>
        <begin position="725"/>
        <end position="758"/>
    </location>
</feature>
<evidence type="ECO:0000256" key="1">
    <source>
        <dbReference type="SAM" id="MobiDB-lite"/>
    </source>
</evidence>
<dbReference type="PANTHER" id="PTHR12393:SF6">
    <property type="entry name" value="SPHINGOMYELIN PHOSPHODIESTERASE 2"/>
    <property type="match status" value="1"/>
</dbReference>
<dbReference type="EMBL" id="JAEHOE010000020">
    <property type="protein sequence ID" value="KAG2496179.1"/>
    <property type="molecule type" value="Genomic_DNA"/>
</dbReference>
<dbReference type="GO" id="GO:0046513">
    <property type="term" value="P:ceramide biosynthetic process"/>
    <property type="evidence" value="ECO:0007669"/>
    <property type="project" value="TreeGrafter"/>
</dbReference>
<feature type="region of interest" description="Disordered" evidence="1">
    <location>
        <begin position="660"/>
        <end position="681"/>
    </location>
</feature>
<dbReference type="PANTHER" id="PTHR12393">
    <property type="entry name" value="SPHINGOMYELIN PHOSPHODIESTERASE RELATED"/>
    <property type="match status" value="1"/>
</dbReference>
<dbReference type="OrthoDB" id="63514at2759"/>
<dbReference type="Proteomes" id="UP000612055">
    <property type="component" value="Unassembled WGS sequence"/>
</dbReference>
<dbReference type="GO" id="GO:0030149">
    <property type="term" value="P:sphingolipid catabolic process"/>
    <property type="evidence" value="ECO:0007669"/>
    <property type="project" value="TreeGrafter"/>
</dbReference>
<evidence type="ECO:0000313" key="3">
    <source>
        <dbReference type="EMBL" id="KAG2496179.1"/>
    </source>
</evidence>
<evidence type="ECO:0008006" key="5">
    <source>
        <dbReference type="Google" id="ProtNLM"/>
    </source>
</evidence>
<evidence type="ECO:0000313" key="4">
    <source>
        <dbReference type="Proteomes" id="UP000612055"/>
    </source>
</evidence>
<organism evidence="3 4">
    <name type="scientific">Edaphochlamys debaryana</name>
    <dbReference type="NCBI Taxonomy" id="47281"/>
    <lineage>
        <taxon>Eukaryota</taxon>
        <taxon>Viridiplantae</taxon>
        <taxon>Chlorophyta</taxon>
        <taxon>core chlorophytes</taxon>
        <taxon>Chlorophyceae</taxon>
        <taxon>CS clade</taxon>
        <taxon>Chlamydomonadales</taxon>
        <taxon>Chlamydomonadales incertae sedis</taxon>
        <taxon>Edaphochlamys</taxon>
    </lineage>
</organism>
<accession>A0A836C241</accession>
<dbReference type="GO" id="GO:0071944">
    <property type="term" value="C:cell periphery"/>
    <property type="evidence" value="ECO:0007669"/>
    <property type="project" value="TreeGrafter"/>
</dbReference>
<name>A0A836C241_9CHLO</name>
<dbReference type="Gene3D" id="1.25.40.20">
    <property type="entry name" value="Ankyrin repeat-containing domain"/>
    <property type="match status" value="1"/>
</dbReference>
<gene>
    <name evidence="3" type="ORF">HYH03_005779</name>
</gene>
<proteinExistence type="predicted"/>
<dbReference type="InterPro" id="IPR036770">
    <property type="entry name" value="Ankyrin_rpt-contain_sf"/>
</dbReference>
<comment type="caution">
    <text evidence="3">The sequence shown here is derived from an EMBL/GenBank/DDBJ whole genome shotgun (WGS) entry which is preliminary data.</text>
</comment>
<dbReference type="GO" id="GO:0016020">
    <property type="term" value="C:membrane"/>
    <property type="evidence" value="ECO:0007669"/>
    <property type="project" value="TreeGrafter"/>
</dbReference>
<keyword evidence="2" id="KW-0472">Membrane</keyword>
<feature type="compositionally biased region" description="Basic residues" evidence="1">
    <location>
        <begin position="670"/>
        <end position="679"/>
    </location>
</feature>
<keyword evidence="2" id="KW-0812">Transmembrane</keyword>